<dbReference type="Proteomes" id="UP000557857">
    <property type="component" value="Unassembled WGS sequence"/>
</dbReference>
<organism evidence="1 2">
    <name type="scientific">Enterococcus mundtii</name>
    <dbReference type="NCBI Taxonomy" id="53346"/>
    <lineage>
        <taxon>Bacteria</taxon>
        <taxon>Bacillati</taxon>
        <taxon>Bacillota</taxon>
        <taxon>Bacilli</taxon>
        <taxon>Lactobacillales</taxon>
        <taxon>Enterococcaceae</taxon>
        <taxon>Enterococcus</taxon>
    </lineage>
</organism>
<name>A0A848N548_ENTMU</name>
<dbReference type="RefSeq" id="WP_066026107.1">
    <property type="nucleotide sequence ID" value="NZ_BQWJ01000012.1"/>
</dbReference>
<proteinExistence type="predicted"/>
<evidence type="ECO:0000313" key="2">
    <source>
        <dbReference type="Proteomes" id="UP000557857"/>
    </source>
</evidence>
<reference evidence="1 2" key="1">
    <citation type="submission" date="2020-04" db="EMBL/GenBank/DDBJ databases">
        <authorList>
            <person name="Abaymova A."/>
            <person name="Teymurazov M."/>
            <person name="Tazyna O."/>
            <person name="Chatushin Y."/>
            <person name="Svetoch E."/>
            <person name="Pereligyn V."/>
            <person name="Pohylenko V."/>
            <person name="Platonov M."/>
            <person name="Kartsev N."/>
            <person name="Skryabin Y."/>
            <person name="Sizova A."/>
            <person name="Solomentsev V."/>
            <person name="Kislichkina A."/>
            <person name="Bogun A."/>
        </authorList>
    </citation>
    <scope>NUCLEOTIDE SEQUENCE [LARGE SCALE GENOMIC DNA]</scope>
    <source>
        <strain evidence="2">SCPM-O-B-8398 (E28)</strain>
    </source>
</reference>
<dbReference type="AlphaFoldDB" id="A0A848N548"/>
<protein>
    <recommendedName>
        <fullName evidence="3">Replication-associated protein RepC</fullName>
    </recommendedName>
</protein>
<evidence type="ECO:0000313" key="1">
    <source>
        <dbReference type="EMBL" id="NMP59913.1"/>
    </source>
</evidence>
<gene>
    <name evidence="1" type="ORF">HI921_15950</name>
</gene>
<dbReference type="EMBL" id="JABCAG010000139">
    <property type="protein sequence ID" value="NMP59913.1"/>
    <property type="molecule type" value="Genomic_DNA"/>
</dbReference>
<sequence>MAEKKLGLLNKQNTLERKKGNILPKQSFTESSEDRIAKKKIEFRNQKGSIKVPLSTKSELAALKDITKTKTDYEIIQMLIDSYVPTLETSKQKRFRLLTEEE</sequence>
<accession>A0A848N548</accession>
<evidence type="ECO:0008006" key="3">
    <source>
        <dbReference type="Google" id="ProtNLM"/>
    </source>
</evidence>
<comment type="caution">
    <text evidence="1">The sequence shown here is derived from an EMBL/GenBank/DDBJ whole genome shotgun (WGS) entry which is preliminary data.</text>
</comment>